<protein>
    <recommendedName>
        <fullName evidence="3">histidine kinase</fullName>
        <ecNumber evidence="3">2.7.13.3</ecNumber>
    </recommendedName>
</protein>
<dbReference type="CDD" id="cd00082">
    <property type="entry name" value="HisKA"/>
    <property type="match status" value="1"/>
</dbReference>
<keyword evidence="8 11" id="KW-1133">Transmembrane helix</keyword>
<evidence type="ECO:0000256" key="10">
    <source>
        <dbReference type="ARBA" id="ARBA00023136"/>
    </source>
</evidence>
<dbReference type="SMART" id="SM00388">
    <property type="entry name" value="HisKA"/>
    <property type="match status" value="1"/>
</dbReference>
<name>A0A6J6AHN9_9ZZZZ</name>
<evidence type="ECO:0000256" key="1">
    <source>
        <dbReference type="ARBA" id="ARBA00000085"/>
    </source>
</evidence>
<keyword evidence="4" id="KW-0597">Phosphoprotein</keyword>
<reference evidence="14" key="1">
    <citation type="submission" date="2020-05" db="EMBL/GenBank/DDBJ databases">
        <authorList>
            <person name="Chiriac C."/>
            <person name="Salcher M."/>
            <person name="Ghai R."/>
            <person name="Kavagutti S V."/>
        </authorList>
    </citation>
    <scope>NUCLEOTIDE SEQUENCE</scope>
</reference>
<dbReference type="InterPro" id="IPR005467">
    <property type="entry name" value="His_kinase_dom"/>
</dbReference>
<dbReference type="Pfam" id="PF00672">
    <property type="entry name" value="HAMP"/>
    <property type="match status" value="1"/>
</dbReference>
<evidence type="ECO:0000256" key="5">
    <source>
        <dbReference type="ARBA" id="ARBA00022679"/>
    </source>
</evidence>
<keyword evidence="9" id="KW-0902">Two-component regulatory system</keyword>
<accession>A0A6J6AHN9</accession>
<dbReference type="SUPFAM" id="SSF55874">
    <property type="entry name" value="ATPase domain of HSP90 chaperone/DNA topoisomerase II/histidine kinase"/>
    <property type="match status" value="1"/>
</dbReference>
<dbReference type="Pfam" id="PF00512">
    <property type="entry name" value="HisKA"/>
    <property type="match status" value="1"/>
</dbReference>
<keyword evidence="5" id="KW-0808">Transferase</keyword>
<keyword evidence="10 11" id="KW-0472">Membrane</keyword>
<gene>
    <name evidence="14" type="ORF">UFOPK4179_00937</name>
</gene>
<dbReference type="SUPFAM" id="SSF158472">
    <property type="entry name" value="HAMP domain-like"/>
    <property type="match status" value="1"/>
</dbReference>
<evidence type="ECO:0000256" key="2">
    <source>
        <dbReference type="ARBA" id="ARBA00004370"/>
    </source>
</evidence>
<evidence type="ECO:0000256" key="7">
    <source>
        <dbReference type="ARBA" id="ARBA00022777"/>
    </source>
</evidence>
<keyword evidence="6 11" id="KW-0812">Transmembrane</keyword>
<sequence>MNLRTRFVLISAGLMFVLATCMGIGAYRIASSQLENQVNSSLDQRASRILVIMSQPDFSWNDSFGPGPVNQAIMQTEVDAITQIVLPNGQIVGRREYPRLPITDRDRSLSIDGKRIHRSKTIIDRHSFRTLTVLADDGSLIQVAKDTQILINARNGMRLWFPIFAAIAVVVSALFGWLFARRISRPIEDLALVAETIAETQDLDSSIEVTGRDEVAQLATSFNTMLEALRGSVARQRQLVQDASHELRTPLTSLRANTELLERGTLSDADRTSILADMRAEVDELADLSAELSALAIDQKAAELAISIDLSELASEIAQRSSRRSGVTVSVHSTTNTVVTARPHQLERALSNLIDNAIKFTNDGSEIEVHVGAYRVEVRDKGIGISDSDKPHVFDRFYRAVATRSMPGSGLGLAIVSQFAADHNANAYVLDNAGGGAIVGLQFPIPAV</sequence>
<dbReference type="InterPro" id="IPR036097">
    <property type="entry name" value="HisK_dim/P_sf"/>
</dbReference>
<dbReference type="SMART" id="SM00387">
    <property type="entry name" value="HATPase_c"/>
    <property type="match status" value="1"/>
</dbReference>
<evidence type="ECO:0000313" key="14">
    <source>
        <dbReference type="EMBL" id="CAB4368140.1"/>
    </source>
</evidence>
<dbReference type="PROSITE" id="PS50109">
    <property type="entry name" value="HIS_KIN"/>
    <property type="match status" value="1"/>
</dbReference>
<dbReference type="CDD" id="cd00075">
    <property type="entry name" value="HATPase"/>
    <property type="match status" value="1"/>
</dbReference>
<dbReference type="PROSITE" id="PS50885">
    <property type="entry name" value="HAMP"/>
    <property type="match status" value="1"/>
</dbReference>
<evidence type="ECO:0000256" key="3">
    <source>
        <dbReference type="ARBA" id="ARBA00012438"/>
    </source>
</evidence>
<feature type="domain" description="HAMP" evidence="13">
    <location>
        <begin position="181"/>
        <end position="234"/>
    </location>
</feature>
<dbReference type="PANTHER" id="PTHR45436:SF5">
    <property type="entry name" value="SENSOR HISTIDINE KINASE TRCS"/>
    <property type="match status" value="1"/>
</dbReference>
<dbReference type="PRINTS" id="PR00344">
    <property type="entry name" value="BCTRLSENSOR"/>
</dbReference>
<evidence type="ECO:0000256" key="9">
    <source>
        <dbReference type="ARBA" id="ARBA00023012"/>
    </source>
</evidence>
<evidence type="ECO:0000256" key="11">
    <source>
        <dbReference type="SAM" id="Phobius"/>
    </source>
</evidence>
<dbReference type="InterPro" id="IPR003660">
    <property type="entry name" value="HAMP_dom"/>
</dbReference>
<dbReference type="EC" id="2.7.13.3" evidence="3"/>
<evidence type="ECO:0000259" key="13">
    <source>
        <dbReference type="PROSITE" id="PS50885"/>
    </source>
</evidence>
<dbReference type="CDD" id="cd06225">
    <property type="entry name" value="HAMP"/>
    <property type="match status" value="1"/>
</dbReference>
<dbReference type="Pfam" id="PF02518">
    <property type="entry name" value="HATPase_c"/>
    <property type="match status" value="1"/>
</dbReference>
<dbReference type="InterPro" id="IPR004358">
    <property type="entry name" value="Sig_transdc_His_kin-like_C"/>
</dbReference>
<dbReference type="AlphaFoldDB" id="A0A6J6AHN9"/>
<dbReference type="PANTHER" id="PTHR45436">
    <property type="entry name" value="SENSOR HISTIDINE KINASE YKOH"/>
    <property type="match status" value="1"/>
</dbReference>
<evidence type="ECO:0000256" key="4">
    <source>
        <dbReference type="ARBA" id="ARBA00022553"/>
    </source>
</evidence>
<dbReference type="EMBL" id="CAETWZ010000090">
    <property type="protein sequence ID" value="CAB4368140.1"/>
    <property type="molecule type" value="Genomic_DNA"/>
</dbReference>
<dbReference type="Gene3D" id="1.10.287.130">
    <property type="match status" value="1"/>
</dbReference>
<comment type="subcellular location">
    <subcellularLocation>
        <location evidence="2">Membrane</location>
    </subcellularLocation>
</comment>
<dbReference type="GO" id="GO:0000155">
    <property type="term" value="F:phosphorelay sensor kinase activity"/>
    <property type="evidence" value="ECO:0007669"/>
    <property type="project" value="InterPro"/>
</dbReference>
<dbReference type="InterPro" id="IPR050428">
    <property type="entry name" value="TCS_sensor_his_kinase"/>
</dbReference>
<evidence type="ECO:0000256" key="8">
    <source>
        <dbReference type="ARBA" id="ARBA00022989"/>
    </source>
</evidence>
<feature type="domain" description="Histidine kinase" evidence="12">
    <location>
        <begin position="242"/>
        <end position="447"/>
    </location>
</feature>
<dbReference type="InterPro" id="IPR036890">
    <property type="entry name" value="HATPase_C_sf"/>
</dbReference>
<comment type="catalytic activity">
    <reaction evidence="1">
        <text>ATP + protein L-histidine = ADP + protein N-phospho-L-histidine.</text>
        <dbReference type="EC" id="2.7.13.3"/>
    </reaction>
</comment>
<dbReference type="InterPro" id="IPR003661">
    <property type="entry name" value="HisK_dim/P_dom"/>
</dbReference>
<dbReference type="Gene3D" id="6.10.340.10">
    <property type="match status" value="1"/>
</dbReference>
<proteinExistence type="predicted"/>
<evidence type="ECO:0000259" key="12">
    <source>
        <dbReference type="PROSITE" id="PS50109"/>
    </source>
</evidence>
<keyword evidence="7" id="KW-0418">Kinase</keyword>
<dbReference type="SUPFAM" id="SSF47384">
    <property type="entry name" value="Homodimeric domain of signal transducing histidine kinase"/>
    <property type="match status" value="1"/>
</dbReference>
<dbReference type="Gene3D" id="3.30.565.10">
    <property type="entry name" value="Histidine kinase-like ATPase, C-terminal domain"/>
    <property type="match status" value="1"/>
</dbReference>
<dbReference type="SMART" id="SM00304">
    <property type="entry name" value="HAMP"/>
    <property type="match status" value="1"/>
</dbReference>
<feature type="transmembrane region" description="Helical" evidence="11">
    <location>
        <begin position="159"/>
        <end position="180"/>
    </location>
</feature>
<organism evidence="14">
    <name type="scientific">freshwater metagenome</name>
    <dbReference type="NCBI Taxonomy" id="449393"/>
    <lineage>
        <taxon>unclassified sequences</taxon>
        <taxon>metagenomes</taxon>
        <taxon>ecological metagenomes</taxon>
    </lineage>
</organism>
<dbReference type="InterPro" id="IPR003594">
    <property type="entry name" value="HATPase_dom"/>
</dbReference>
<evidence type="ECO:0000256" key="6">
    <source>
        <dbReference type="ARBA" id="ARBA00022692"/>
    </source>
</evidence>
<dbReference type="GO" id="GO:0005886">
    <property type="term" value="C:plasma membrane"/>
    <property type="evidence" value="ECO:0007669"/>
    <property type="project" value="TreeGrafter"/>
</dbReference>